<sequence length="286" mass="32938">MVANNTQIRYEKCSAVEDRFIFQAFMDGFSDYIVKFQFTMESFLSRFFGPEGNSREISFIAFDQEQPVGVILGGIKNYESIKTLRCGALAIHPNYRGKKISQKLMELHEEAAIQQGCKQLFLEVIVGNDRAINFYQKLGYEKIYDIVYYTNTEAKQLNTHSVFNVEKIDFAEFKKNIQEWNYHINWQNDLEFIVQIPTNHYYAVFENGRTAGALSIGESGNINFLMVDKGFRGKGIGTKLLQEAVKDLQLTKMSAGFPNNSLLEGFFKKHGFTKGSLQQYEMYKLI</sequence>
<dbReference type="InterPro" id="IPR000182">
    <property type="entry name" value="GNAT_dom"/>
</dbReference>
<feature type="domain" description="N-acetyltransferase" evidence="3">
    <location>
        <begin position="160"/>
        <end position="286"/>
    </location>
</feature>
<proteinExistence type="predicted"/>
<keyword evidence="5" id="KW-1185">Reference proteome</keyword>
<dbReference type="InterPro" id="IPR016181">
    <property type="entry name" value="Acyl_CoA_acyltransferase"/>
</dbReference>
<evidence type="ECO:0000256" key="2">
    <source>
        <dbReference type="ARBA" id="ARBA00023315"/>
    </source>
</evidence>
<dbReference type="Proteomes" id="UP000051888">
    <property type="component" value="Unassembled WGS sequence"/>
</dbReference>
<dbReference type="Pfam" id="PF13673">
    <property type="entry name" value="Acetyltransf_10"/>
    <property type="match status" value="1"/>
</dbReference>
<dbReference type="SUPFAM" id="SSF55729">
    <property type="entry name" value="Acyl-CoA N-acyltransferases (Nat)"/>
    <property type="match status" value="2"/>
</dbReference>
<accession>A0A0Q3WRI1</accession>
<dbReference type="GO" id="GO:0016747">
    <property type="term" value="F:acyltransferase activity, transferring groups other than amino-acyl groups"/>
    <property type="evidence" value="ECO:0007669"/>
    <property type="project" value="InterPro"/>
</dbReference>
<dbReference type="PANTHER" id="PTHR43420">
    <property type="entry name" value="ACETYLTRANSFERASE"/>
    <property type="match status" value="1"/>
</dbReference>
<reference evidence="4 5" key="1">
    <citation type="submission" date="2015-09" db="EMBL/GenBank/DDBJ databases">
        <title>Genome sequencing project for genomic taxonomy and phylogenomics of Bacillus-like bacteria.</title>
        <authorList>
            <person name="Liu B."/>
            <person name="Wang J."/>
            <person name="Zhu Y."/>
            <person name="Liu G."/>
            <person name="Chen Q."/>
            <person name="Chen Z."/>
            <person name="Lan J."/>
            <person name="Che J."/>
            <person name="Ge C."/>
            <person name="Shi H."/>
            <person name="Pan Z."/>
            <person name="Liu X."/>
        </authorList>
    </citation>
    <scope>NUCLEOTIDE SEQUENCE [LARGE SCALE GENOMIC DNA]</scope>
    <source>
        <strain evidence="4 5">LMG 18435</strain>
    </source>
</reference>
<evidence type="ECO:0000313" key="4">
    <source>
        <dbReference type="EMBL" id="KQL50410.1"/>
    </source>
</evidence>
<evidence type="ECO:0000313" key="5">
    <source>
        <dbReference type="Proteomes" id="UP000051888"/>
    </source>
</evidence>
<dbReference type="EMBL" id="LJJC01000015">
    <property type="protein sequence ID" value="KQL50410.1"/>
    <property type="molecule type" value="Genomic_DNA"/>
</dbReference>
<evidence type="ECO:0000256" key="1">
    <source>
        <dbReference type="ARBA" id="ARBA00022679"/>
    </source>
</evidence>
<dbReference type="Pfam" id="PF00583">
    <property type="entry name" value="Acetyltransf_1"/>
    <property type="match status" value="1"/>
</dbReference>
<evidence type="ECO:0000259" key="3">
    <source>
        <dbReference type="PROSITE" id="PS51186"/>
    </source>
</evidence>
<comment type="caution">
    <text evidence="4">The sequence shown here is derived from an EMBL/GenBank/DDBJ whole genome shotgun (WGS) entry which is preliminary data.</text>
</comment>
<dbReference type="PROSITE" id="PS51186">
    <property type="entry name" value="GNAT"/>
    <property type="match status" value="2"/>
</dbReference>
<organism evidence="4 5">
    <name type="scientific">Heyndrickxia shackletonii</name>
    <dbReference type="NCBI Taxonomy" id="157838"/>
    <lineage>
        <taxon>Bacteria</taxon>
        <taxon>Bacillati</taxon>
        <taxon>Bacillota</taxon>
        <taxon>Bacilli</taxon>
        <taxon>Bacillales</taxon>
        <taxon>Bacillaceae</taxon>
        <taxon>Heyndrickxia</taxon>
    </lineage>
</organism>
<dbReference type="AlphaFoldDB" id="A0A0Q3WRI1"/>
<dbReference type="PANTHER" id="PTHR43420:SF44">
    <property type="entry name" value="ACETYLTRANSFERASE YPEA"/>
    <property type="match status" value="1"/>
</dbReference>
<protein>
    <submittedName>
        <fullName evidence="4">Acetyltransferase</fullName>
    </submittedName>
</protein>
<dbReference type="InterPro" id="IPR050680">
    <property type="entry name" value="YpeA/RimI_acetyltransf"/>
</dbReference>
<dbReference type="PATRIC" id="fig|157838.3.peg.4902"/>
<dbReference type="STRING" id="157838.AN964_22355"/>
<dbReference type="RefSeq" id="WP_055742015.1">
    <property type="nucleotide sequence ID" value="NZ_JAAIWL010000024.1"/>
</dbReference>
<keyword evidence="1 4" id="KW-0808">Transferase</keyword>
<gene>
    <name evidence="4" type="ORF">AN964_22355</name>
</gene>
<dbReference type="CDD" id="cd04301">
    <property type="entry name" value="NAT_SF"/>
    <property type="match status" value="2"/>
</dbReference>
<dbReference type="Gene3D" id="3.40.630.30">
    <property type="match status" value="2"/>
</dbReference>
<name>A0A0Q3WRI1_9BACI</name>
<dbReference type="OrthoDB" id="4228396at2"/>
<keyword evidence="2" id="KW-0012">Acyltransferase</keyword>
<feature type="domain" description="N-acetyltransferase" evidence="3">
    <location>
        <begin position="8"/>
        <end position="158"/>
    </location>
</feature>